<sequence length="455" mass="50276">MEASKLIEAAESLLRNAKLLARHLEGPHPGKTKRDLAIEEEGLRRKIAHQAKKIAFETAPALDVVKSDWIVVSPSSLVLHPSPRTLTKSQLADVGASHTFIDWKAFDYIPLEGEISIADLARAVDAQGSLVARFTALLLSTGKLLPGQGPNTVRHSRISPLYRTDNGISTLTFIAVGNGMRPYSNWPWYFRQYGRREPLMQNPTPFSFAWGLPMHSPWEIMAMDPDYASTFGRGMKHKEKVWPRTPLCGRGALYDFSWVGVEAEKLAQQMGHFVPVVVDVGGGQGQLVIDLIREIRGLNPGQCVLQDRREALEDAKCSIGLEGAVLQEHDFHLEQPVKGALVYILKSVLLNYSDELATHILKQLAEALPVDNPKARVIVIEDRFLDVPELGNRLVDLTMLNLRGKLRNKEMFEAIAVAAGLQVVGFYTQEGKSMCVVECARVCESAGSPPGNGDF</sequence>
<keyword evidence="1 5" id="KW-0489">Methyltransferase</keyword>
<dbReference type="InterPro" id="IPR029063">
    <property type="entry name" value="SAM-dependent_MTases_sf"/>
</dbReference>
<dbReference type="GeneID" id="87883936"/>
<evidence type="ECO:0000256" key="1">
    <source>
        <dbReference type="ARBA" id="ARBA00022603"/>
    </source>
</evidence>
<evidence type="ECO:0000313" key="6">
    <source>
        <dbReference type="Proteomes" id="UP001273166"/>
    </source>
</evidence>
<reference evidence="5" key="2">
    <citation type="submission" date="2023-06" db="EMBL/GenBank/DDBJ databases">
        <authorList>
            <consortium name="Lawrence Berkeley National Laboratory"/>
            <person name="Mondo S.J."/>
            <person name="Hensen N."/>
            <person name="Bonometti L."/>
            <person name="Westerberg I."/>
            <person name="Brannstrom I.O."/>
            <person name="Guillou S."/>
            <person name="Cros-Aarteil S."/>
            <person name="Calhoun S."/>
            <person name="Haridas S."/>
            <person name="Kuo A."/>
            <person name="Pangilinan J."/>
            <person name="Riley R."/>
            <person name="Labutti K."/>
            <person name="Andreopoulos B."/>
            <person name="Lipzen A."/>
            <person name="Chen C."/>
            <person name="Yanf M."/>
            <person name="Daum C."/>
            <person name="Ng V."/>
            <person name="Clum A."/>
            <person name="Steindorff A."/>
            <person name="Ohm R."/>
            <person name="Martin F."/>
            <person name="Silar P."/>
            <person name="Natvig D."/>
            <person name="Lalanne C."/>
            <person name="Gautier V."/>
            <person name="Ament-Velasquez S.L."/>
            <person name="Kruys A."/>
            <person name="Hutchinson M.I."/>
            <person name="Powell A.J."/>
            <person name="Barry K."/>
            <person name="Miller A.N."/>
            <person name="Grigoriev I.V."/>
            <person name="Debuchy R."/>
            <person name="Gladieux P."/>
            <person name="Thoren M.H."/>
            <person name="Johannesson H."/>
        </authorList>
    </citation>
    <scope>NUCLEOTIDE SEQUENCE</scope>
    <source>
        <strain evidence="5">CBS 333.67</strain>
    </source>
</reference>
<evidence type="ECO:0000313" key="5">
    <source>
        <dbReference type="EMBL" id="KAK3302984.1"/>
    </source>
</evidence>
<dbReference type="SUPFAM" id="SSF53335">
    <property type="entry name" value="S-adenosyl-L-methionine-dependent methyltransferases"/>
    <property type="match status" value="1"/>
</dbReference>
<dbReference type="EMBL" id="JAUDZG010000006">
    <property type="protein sequence ID" value="KAK3302984.1"/>
    <property type="molecule type" value="Genomic_DNA"/>
</dbReference>
<evidence type="ECO:0000259" key="4">
    <source>
        <dbReference type="Pfam" id="PF00891"/>
    </source>
</evidence>
<dbReference type="PANTHER" id="PTHR43712:SF16">
    <property type="entry name" value="O-METHYLTRANSFERASE ELCB"/>
    <property type="match status" value="1"/>
</dbReference>
<name>A0AAJ0GN18_9PEZI</name>
<dbReference type="AlphaFoldDB" id="A0AAJ0GN18"/>
<dbReference type="Pfam" id="PF00891">
    <property type="entry name" value="Methyltransf_2"/>
    <property type="match status" value="1"/>
</dbReference>
<protein>
    <submittedName>
        <fullName evidence="5">S-adenosyl-L-methionine-dependent methyltransferase</fullName>
    </submittedName>
</protein>
<organism evidence="5 6">
    <name type="scientific">Chaetomium strumarium</name>
    <dbReference type="NCBI Taxonomy" id="1170767"/>
    <lineage>
        <taxon>Eukaryota</taxon>
        <taxon>Fungi</taxon>
        <taxon>Dikarya</taxon>
        <taxon>Ascomycota</taxon>
        <taxon>Pezizomycotina</taxon>
        <taxon>Sordariomycetes</taxon>
        <taxon>Sordariomycetidae</taxon>
        <taxon>Sordariales</taxon>
        <taxon>Chaetomiaceae</taxon>
        <taxon>Chaetomium</taxon>
    </lineage>
</organism>
<evidence type="ECO:0000256" key="3">
    <source>
        <dbReference type="ARBA" id="ARBA00022691"/>
    </source>
</evidence>
<reference evidence="5" key="1">
    <citation type="journal article" date="2023" name="Mol. Phylogenet. Evol.">
        <title>Genome-scale phylogeny and comparative genomics of the fungal order Sordariales.</title>
        <authorList>
            <person name="Hensen N."/>
            <person name="Bonometti L."/>
            <person name="Westerberg I."/>
            <person name="Brannstrom I.O."/>
            <person name="Guillou S."/>
            <person name="Cros-Aarteil S."/>
            <person name="Calhoun S."/>
            <person name="Haridas S."/>
            <person name="Kuo A."/>
            <person name="Mondo S."/>
            <person name="Pangilinan J."/>
            <person name="Riley R."/>
            <person name="LaButti K."/>
            <person name="Andreopoulos B."/>
            <person name="Lipzen A."/>
            <person name="Chen C."/>
            <person name="Yan M."/>
            <person name="Daum C."/>
            <person name="Ng V."/>
            <person name="Clum A."/>
            <person name="Steindorff A."/>
            <person name="Ohm R.A."/>
            <person name="Martin F."/>
            <person name="Silar P."/>
            <person name="Natvig D.O."/>
            <person name="Lalanne C."/>
            <person name="Gautier V."/>
            <person name="Ament-Velasquez S.L."/>
            <person name="Kruys A."/>
            <person name="Hutchinson M.I."/>
            <person name="Powell A.J."/>
            <person name="Barry K."/>
            <person name="Miller A.N."/>
            <person name="Grigoriev I.V."/>
            <person name="Debuchy R."/>
            <person name="Gladieux P."/>
            <person name="Hiltunen Thoren M."/>
            <person name="Johannesson H."/>
        </authorList>
    </citation>
    <scope>NUCLEOTIDE SEQUENCE</scope>
    <source>
        <strain evidence="5">CBS 333.67</strain>
    </source>
</reference>
<keyword evidence="3" id="KW-0949">S-adenosyl-L-methionine</keyword>
<dbReference type="GO" id="GO:0032259">
    <property type="term" value="P:methylation"/>
    <property type="evidence" value="ECO:0007669"/>
    <property type="project" value="UniProtKB-KW"/>
</dbReference>
<dbReference type="PANTHER" id="PTHR43712">
    <property type="entry name" value="PUTATIVE (AFU_ORTHOLOGUE AFUA_4G14580)-RELATED"/>
    <property type="match status" value="1"/>
</dbReference>
<dbReference type="PROSITE" id="PS51683">
    <property type="entry name" value="SAM_OMT_II"/>
    <property type="match status" value="1"/>
</dbReference>
<evidence type="ECO:0000256" key="2">
    <source>
        <dbReference type="ARBA" id="ARBA00022679"/>
    </source>
</evidence>
<dbReference type="Proteomes" id="UP001273166">
    <property type="component" value="Unassembled WGS sequence"/>
</dbReference>
<dbReference type="InterPro" id="IPR016461">
    <property type="entry name" value="COMT-like"/>
</dbReference>
<comment type="caution">
    <text evidence="5">The sequence shown here is derived from an EMBL/GenBank/DDBJ whole genome shotgun (WGS) entry which is preliminary data.</text>
</comment>
<keyword evidence="6" id="KW-1185">Reference proteome</keyword>
<accession>A0AAJ0GN18</accession>
<dbReference type="InterPro" id="IPR001077">
    <property type="entry name" value="COMT_C"/>
</dbReference>
<dbReference type="Gene3D" id="3.40.50.150">
    <property type="entry name" value="Vaccinia Virus protein VP39"/>
    <property type="match status" value="1"/>
</dbReference>
<dbReference type="RefSeq" id="XP_062718764.1">
    <property type="nucleotide sequence ID" value="XM_062865107.1"/>
</dbReference>
<dbReference type="GO" id="GO:0008171">
    <property type="term" value="F:O-methyltransferase activity"/>
    <property type="evidence" value="ECO:0007669"/>
    <property type="project" value="InterPro"/>
</dbReference>
<proteinExistence type="predicted"/>
<keyword evidence="2" id="KW-0808">Transferase</keyword>
<gene>
    <name evidence="5" type="ORF">B0T15DRAFT_401424</name>
</gene>
<feature type="domain" description="O-methyltransferase C-terminal" evidence="4">
    <location>
        <begin position="205"/>
        <end position="421"/>
    </location>
</feature>